<evidence type="ECO:0000313" key="1">
    <source>
        <dbReference type="EMBL" id="OAP10079.1"/>
    </source>
</evidence>
<evidence type="ECO:0000313" key="2">
    <source>
        <dbReference type="Proteomes" id="UP000078284"/>
    </source>
</evidence>
<sequence length="117" mass="13407">MAKEIVTLTFIFAIVFNVFSPTIAEIVEKRNFKPLSEGEIVLATNKGEQAPARRYGPWIRQPIFAFLGSYMCEHENEGVPCDNCKAYCRKLYVGPDDYGRCVGLYGFRTCTCYYECY</sequence>
<organism evidence="1 2">
    <name type="scientific">Arabidopsis thaliana</name>
    <name type="common">Mouse-ear cress</name>
    <dbReference type="NCBI Taxonomy" id="3702"/>
    <lineage>
        <taxon>Eukaryota</taxon>
        <taxon>Viridiplantae</taxon>
        <taxon>Streptophyta</taxon>
        <taxon>Embryophyta</taxon>
        <taxon>Tracheophyta</taxon>
        <taxon>Spermatophyta</taxon>
        <taxon>Magnoliopsida</taxon>
        <taxon>eudicotyledons</taxon>
        <taxon>Gunneridae</taxon>
        <taxon>Pentapetalae</taxon>
        <taxon>rosids</taxon>
        <taxon>malvids</taxon>
        <taxon>Brassicales</taxon>
        <taxon>Brassicaceae</taxon>
        <taxon>Camelineae</taxon>
        <taxon>Arabidopsis</taxon>
    </lineage>
</organism>
<dbReference type="EMBL" id="LUHQ01000002">
    <property type="protein sequence ID" value="OAP10079.1"/>
    <property type="molecule type" value="Genomic_DNA"/>
</dbReference>
<comment type="caution">
    <text evidence="1">The sequence shown here is derived from an EMBL/GenBank/DDBJ whole genome shotgun (WGS) entry which is preliminary data.</text>
</comment>
<name>A0A178VUJ7_ARATH</name>
<protein>
    <submittedName>
        <fullName evidence="1">Uncharacterized protein</fullName>
    </submittedName>
</protein>
<gene>
    <name evidence="1" type="ordered locus">AXX17_At2g11410</name>
</gene>
<dbReference type="AlphaFoldDB" id="A0A178VUJ7"/>
<proteinExistence type="predicted"/>
<reference evidence="2" key="1">
    <citation type="journal article" date="2016" name="Proc. Natl. Acad. Sci. U.S.A.">
        <title>Chromosome-level assembly of Arabidopsis thaliana Ler reveals the extent of translocation and inversion polymorphisms.</title>
        <authorList>
            <person name="Zapata L."/>
            <person name="Ding J."/>
            <person name="Willing E.M."/>
            <person name="Hartwig B."/>
            <person name="Bezdan D."/>
            <person name="Jiao W.B."/>
            <person name="Patel V."/>
            <person name="Velikkakam James G."/>
            <person name="Koornneef M."/>
            <person name="Ossowski S."/>
            <person name="Schneeberger K."/>
        </authorList>
    </citation>
    <scope>NUCLEOTIDE SEQUENCE [LARGE SCALE GENOMIC DNA]</scope>
    <source>
        <strain evidence="2">cv. Landsberg erecta</strain>
    </source>
</reference>
<dbReference type="Proteomes" id="UP000078284">
    <property type="component" value="Chromosome 2"/>
</dbReference>
<accession>A0A178VUJ7</accession>